<dbReference type="OMA" id="ASNNECC"/>
<feature type="domain" description="MATH" evidence="2">
    <location>
        <begin position="208"/>
        <end position="334"/>
    </location>
</feature>
<dbReference type="PANTHER" id="PTHR10131">
    <property type="entry name" value="TNF RECEPTOR ASSOCIATED FACTOR"/>
    <property type="match status" value="1"/>
</dbReference>
<sequence>MKLLLNLQTEQFNPSMLARSSFELLSLNDENARRKSSAGVECQDVSASNNECCIKMKVKRGNMEEIIKKQEIEIKQQMDELMAKNTQLKHEYGLVLDLFDQQSKEIEKLKENLTALTKQQTEQCDKVENHENTLNAVITANNHLTKSVAEDKKFLSDKMDDLSRKQNDLEDDLATDKDKLDENCNQRNELKKKLDGLETDMRNKLPSSGHFTWKVENFAQLQINVKSGSEKGVYSDPFYSSEFGYKMRLMLFPNGIGIGKEPHLSIALQIMKGPYDAVLKWPIEIRASFSVLDQSKHEGHFTRQMKCREYCAKPNAEINDGVGFPNFCNKYKNV</sequence>
<dbReference type="PhylomeDB" id="T1IH93"/>
<keyword evidence="4" id="KW-1185">Reference proteome</keyword>
<evidence type="ECO:0000313" key="4">
    <source>
        <dbReference type="Proteomes" id="UP000014500"/>
    </source>
</evidence>
<dbReference type="AlphaFoldDB" id="T1IH93"/>
<dbReference type="Pfam" id="PF22486">
    <property type="entry name" value="MATH_2"/>
    <property type="match status" value="1"/>
</dbReference>
<evidence type="ECO:0000259" key="2">
    <source>
        <dbReference type="PROSITE" id="PS50144"/>
    </source>
</evidence>
<dbReference type="eggNOG" id="KOG0297">
    <property type="taxonomic scope" value="Eukaryota"/>
</dbReference>
<dbReference type="STRING" id="126957.T1IH93"/>
<dbReference type="Gene3D" id="2.60.210.10">
    <property type="entry name" value="Apoptosis, Tumor Necrosis Factor Receptor Associated Protein 2, Chain A"/>
    <property type="match status" value="1"/>
</dbReference>
<reference evidence="4" key="1">
    <citation type="submission" date="2011-05" db="EMBL/GenBank/DDBJ databases">
        <authorList>
            <person name="Richards S.R."/>
            <person name="Qu J."/>
            <person name="Jiang H."/>
            <person name="Jhangiani S.N."/>
            <person name="Agravi P."/>
            <person name="Goodspeed R."/>
            <person name="Gross S."/>
            <person name="Mandapat C."/>
            <person name="Jackson L."/>
            <person name="Mathew T."/>
            <person name="Pu L."/>
            <person name="Thornton R."/>
            <person name="Saada N."/>
            <person name="Wilczek-Boney K.B."/>
            <person name="Lee S."/>
            <person name="Kovar C."/>
            <person name="Wu Y."/>
            <person name="Scherer S.E."/>
            <person name="Worley K.C."/>
            <person name="Muzny D.M."/>
            <person name="Gibbs R."/>
        </authorList>
    </citation>
    <scope>NUCLEOTIDE SEQUENCE</scope>
    <source>
        <strain evidence="4">Brora</strain>
    </source>
</reference>
<dbReference type="InterPro" id="IPR008974">
    <property type="entry name" value="TRAF-like"/>
</dbReference>
<dbReference type="GO" id="GO:0043122">
    <property type="term" value="P:regulation of canonical NF-kappaB signal transduction"/>
    <property type="evidence" value="ECO:0007669"/>
    <property type="project" value="TreeGrafter"/>
</dbReference>
<dbReference type="EMBL" id="JH429807">
    <property type="status" value="NOT_ANNOTATED_CDS"/>
    <property type="molecule type" value="Genomic_DNA"/>
</dbReference>
<dbReference type="InterPro" id="IPR002083">
    <property type="entry name" value="MATH/TRAF_dom"/>
</dbReference>
<dbReference type="EnsemblMetazoa" id="SMAR000203-RA">
    <property type="protein sequence ID" value="SMAR000203-PA"/>
    <property type="gene ID" value="SMAR000203"/>
</dbReference>
<keyword evidence="1" id="KW-0175">Coiled coil</keyword>
<feature type="coiled-coil region" evidence="1">
    <location>
        <begin position="60"/>
        <end position="126"/>
    </location>
</feature>
<name>T1IH93_STRMM</name>
<reference evidence="3" key="2">
    <citation type="submission" date="2015-02" db="UniProtKB">
        <authorList>
            <consortium name="EnsemblMetazoa"/>
        </authorList>
    </citation>
    <scope>IDENTIFICATION</scope>
</reference>
<organism evidence="3 4">
    <name type="scientific">Strigamia maritima</name>
    <name type="common">European centipede</name>
    <name type="synonym">Geophilus maritimus</name>
    <dbReference type="NCBI Taxonomy" id="126957"/>
    <lineage>
        <taxon>Eukaryota</taxon>
        <taxon>Metazoa</taxon>
        <taxon>Ecdysozoa</taxon>
        <taxon>Arthropoda</taxon>
        <taxon>Myriapoda</taxon>
        <taxon>Chilopoda</taxon>
        <taxon>Pleurostigmophora</taxon>
        <taxon>Geophilomorpha</taxon>
        <taxon>Linotaeniidae</taxon>
        <taxon>Strigamia</taxon>
    </lineage>
</organism>
<evidence type="ECO:0000313" key="3">
    <source>
        <dbReference type="EnsemblMetazoa" id="SMAR000203-PA"/>
    </source>
</evidence>
<dbReference type="PROSITE" id="PS50144">
    <property type="entry name" value="MATH"/>
    <property type="match status" value="1"/>
</dbReference>
<dbReference type="SUPFAM" id="SSF49599">
    <property type="entry name" value="TRAF domain-like"/>
    <property type="match status" value="1"/>
</dbReference>
<dbReference type="HOGENOM" id="CLU_037167_1_1_1"/>
<feature type="coiled-coil region" evidence="1">
    <location>
        <begin position="152"/>
        <end position="200"/>
    </location>
</feature>
<proteinExistence type="predicted"/>
<evidence type="ECO:0000256" key="1">
    <source>
        <dbReference type="SAM" id="Coils"/>
    </source>
</evidence>
<accession>T1IH93</accession>
<dbReference type="PANTHER" id="PTHR10131:SF94">
    <property type="entry name" value="TNF RECEPTOR-ASSOCIATED FACTOR 4"/>
    <property type="match status" value="1"/>
</dbReference>
<protein>
    <recommendedName>
        <fullName evidence="2">MATH domain-containing protein</fullName>
    </recommendedName>
</protein>
<dbReference type="Proteomes" id="UP000014500">
    <property type="component" value="Unassembled WGS sequence"/>
</dbReference>